<proteinExistence type="predicted"/>
<evidence type="ECO:0000313" key="2">
    <source>
        <dbReference type="EMBL" id="OOV88029.1"/>
    </source>
</evidence>
<evidence type="ECO:0000256" key="1">
    <source>
        <dbReference type="SAM" id="Phobius"/>
    </source>
</evidence>
<feature type="transmembrane region" description="Helical" evidence="1">
    <location>
        <begin position="6"/>
        <end position="27"/>
    </location>
</feature>
<name>A0A1T1HDU7_OCELI</name>
<reference evidence="2" key="1">
    <citation type="submission" date="2017-02" db="EMBL/GenBank/DDBJ databases">
        <title>Draft Genome Sequence of the Salt Water Bacterium Oceanospirillum linum ATCC 11336.</title>
        <authorList>
            <person name="Trachtenberg A.M."/>
            <person name="Carney J.G."/>
            <person name="Linnane J.D."/>
            <person name="Rheaume B.A."/>
            <person name="Pitts N.L."/>
            <person name="Mykles D.L."/>
            <person name="Maclea K.S."/>
        </authorList>
    </citation>
    <scope>NUCLEOTIDE SEQUENCE [LARGE SCALE GENOMIC DNA]</scope>
    <source>
        <strain evidence="2">ATCC 11336</strain>
    </source>
</reference>
<evidence type="ECO:0008006" key="4">
    <source>
        <dbReference type="Google" id="ProtNLM"/>
    </source>
</evidence>
<dbReference type="EMBL" id="MTSD02000001">
    <property type="protein sequence ID" value="OOV88029.1"/>
    <property type="molecule type" value="Genomic_DNA"/>
</dbReference>
<keyword evidence="3" id="KW-1185">Reference proteome</keyword>
<protein>
    <recommendedName>
        <fullName evidence="4">Phage abortive infection protein</fullName>
    </recommendedName>
</protein>
<organism evidence="2 3">
    <name type="scientific">Oceanospirillum linum</name>
    <dbReference type="NCBI Taxonomy" id="966"/>
    <lineage>
        <taxon>Bacteria</taxon>
        <taxon>Pseudomonadati</taxon>
        <taxon>Pseudomonadota</taxon>
        <taxon>Gammaproteobacteria</taxon>
        <taxon>Oceanospirillales</taxon>
        <taxon>Oceanospirillaceae</taxon>
        <taxon>Oceanospirillum</taxon>
    </lineage>
</organism>
<dbReference type="Proteomes" id="UP000190064">
    <property type="component" value="Unassembled WGS sequence"/>
</dbReference>
<keyword evidence="1" id="KW-0812">Transmembrane</keyword>
<comment type="caution">
    <text evidence="2">The sequence shown here is derived from an EMBL/GenBank/DDBJ whole genome shotgun (WGS) entry which is preliminary data.</text>
</comment>
<accession>A0A1T1HDU7</accession>
<evidence type="ECO:0000313" key="3">
    <source>
        <dbReference type="Proteomes" id="UP000190064"/>
    </source>
</evidence>
<dbReference type="AlphaFoldDB" id="A0A1T1HDU7"/>
<keyword evidence="1" id="KW-0472">Membrane</keyword>
<keyword evidence="1" id="KW-1133">Transmembrane helix</keyword>
<sequence length="319" mass="37137">MDSTDIINLIPAGFSALATCFAAFATFKAYQVAKESKNIAEKSLIASEHEEAKDVFFESFSDFELMTSRLFNLGRDIREYWTRKFDLFDDKNSEHAGEDPRPLRHVLSNAAEMLAKHSMARGRSDSYYFDYLIDVLNGDFGDLNLKEYYSLLERADGCYLGYESIFGEPKRDESIELSEAFRFSIYQLKYRTSTDDLRKFISDGWSRYGFLRLYYDEFIKCQIGFESIARSLTEQKNKLKFSYVKLDDNVDLSANMERLARCVSLVLNCGFGVFEQHIEDDWSDLPDFSHEELIGYILFQVAITYILLEVENQFFQLQQ</sequence>
<gene>
    <name evidence="2" type="ORF">BTA35_0200245</name>
</gene>
<dbReference type="RefSeq" id="WP_077242438.1">
    <property type="nucleotide sequence ID" value="NZ_FXTS01000001.1"/>
</dbReference>